<evidence type="ECO:0000256" key="1">
    <source>
        <dbReference type="SAM" id="MobiDB-lite"/>
    </source>
</evidence>
<gene>
    <name evidence="3" type="ORF">AB205_0044060</name>
    <name evidence="2" type="ORF">AB205_0175250</name>
</gene>
<feature type="region of interest" description="Disordered" evidence="1">
    <location>
        <begin position="60"/>
        <end position="83"/>
    </location>
</feature>
<organism evidence="3 4">
    <name type="scientific">Aquarana catesbeiana</name>
    <name type="common">American bullfrog</name>
    <name type="synonym">Rana catesbeiana</name>
    <dbReference type="NCBI Taxonomy" id="8400"/>
    <lineage>
        <taxon>Eukaryota</taxon>
        <taxon>Metazoa</taxon>
        <taxon>Chordata</taxon>
        <taxon>Craniata</taxon>
        <taxon>Vertebrata</taxon>
        <taxon>Euteleostomi</taxon>
        <taxon>Amphibia</taxon>
        <taxon>Batrachia</taxon>
        <taxon>Anura</taxon>
        <taxon>Neobatrachia</taxon>
        <taxon>Ranoidea</taxon>
        <taxon>Ranidae</taxon>
        <taxon>Aquarana</taxon>
    </lineage>
</organism>
<reference evidence="4" key="1">
    <citation type="journal article" date="2017" name="Nat. Commun.">
        <title>The North American bullfrog draft genome provides insight into hormonal regulation of long noncoding RNA.</title>
        <authorList>
            <person name="Hammond S.A."/>
            <person name="Warren R.L."/>
            <person name="Vandervalk B.P."/>
            <person name="Kucuk E."/>
            <person name="Khan H."/>
            <person name="Gibb E.A."/>
            <person name="Pandoh P."/>
            <person name="Kirk H."/>
            <person name="Zhao Y."/>
            <person name="Jones M."/>
            <person name="Mungall A.J."/>
            <person name="Coope R."/>
            <person name="Pleasance S."/>
            <person name="Moore R.A."/>
            <person name="Holt R.A."/>
            <person name="Round J.M."/>
            <person name="Ohora S."/>
            <person name="Walle B.V."/>
            <person name="Veldhoen N."/>
            <person name="Helbing C.C."/>
            <person name="Birol I."/>
        </authorList>
    </citation>
    <scope>NUCLEOTIDE SEQUENCE [LARGE SCALE GENOMIC DNA]</scope>
</reference>
<dbReference type="OrthoDB" id="9918164at2759"/>
<evidence type="ECO:0000313" key="2">
    <source>
        <dbReference type="EMBL" id="PIO12624.1"/>
    </source>
</evidence>
<protein>
    <submittedName>
        <fullName evidence="3">Uncharacterized protein</fullName>
    </submittedName>
</protein>
<evidence type="ECO:0000313" key="3">
    <source>
        <dbReference type="EMBL" id="PIO12697.1"/>
    </source>
</evidence>
<dbReference type="Proteomes" id="UP000228934">
    <property type="component" value="Unassembled WGS sequence"/>
</dbReference>
<feature type="non-terminal residue" evidence="3">
    <location>
        <position position="190"/>
    </location>
</feature>
<evidence type="ECO:0000313" key="4">
    <source>
        <dbReference type="Proteomes" id="UP000228934"/>
    </source>
</evidence>
<name>A0A2G9QAR9_AQUCT</name>
<dbReference type="EMBL" id="KZ060220">
    <property type="protein sequence ID" value="PIO12624.1"/>
    <property type="molecule type" value="Genomic_DNA"/>
</dbReference>
<proteinExistence type="predicted"/>
<feature type="compositionally biased region" description="Basic and acidic residues" evidence="1">
    <location>
        <begin position="60"/>
        <end position="73"/>
    </location>
</feature>
<sequence>MITTAQTNFARRASIDPLQGARGTLCDQRVHETRWITDRSKWSIPAPYHVISCQPMTADHREEKKKSCQRDISPDQGEQPPAHLCPPVPLASATYQCTKVLPTSAHLRHLPVPTVPPFSAYSATYQCHQSVPHQQCCPSVSPPSAHQCHLPVPISAHQCHVSVVPISNTYQCPSVLPISATHQGPSVPSY</sequence>
<keyword evidence="4" id="KW-1185">Reference proteome</keyword>
<accession>A0A2G9QAR9</accession>
<reference evidence="3" key="2">
    <citation type="submission" date="2017-08" db="EMBL/GenBank/DDBJ databases">
        <title>Assembly of the North American Bullfrog Genome.</title>
        <authorList>
            <person name="Warren R.L."/>
            <person name="Vandervalk B.P."/>
            <person name="Kucuk E."/>
            <person name="Birol I."/>
            <person name="Helbing C."/>
            <person name="Pandoh P."/>
            <person name="Behsaz B."/>
            <person name="Mohamadi H."/>
            <person name="Chu J."/>
            <person name="Jackman S."/>
            <person name="Hammond S.A."/>
            <person name="Veldhoen N."/>
            <person name="Kirk H."/>
            <person name="Zhao Y."/>
            <person name="Coope R."/>
            <person name="Pleasance S."/>
            <person name="Moore R."/>
            <person name="Holt R."/>
        </authorList>
    </citation>
    <scope>NUCLEOTIDE SEQUENCE</scope>
    <source>
        <strain evidence="3">Bruno</strain>
        <tissue evidence="3">Liver</tissue>
    </source>
</reference>
<dbReference type="EMBL" id="KZ060172">
    <property type="protein sequence ID" value="PIO12697.1"/>
    <property type="molecule type" value="Genomic_DNA"/>
</dbReference>
<dbReference type="AlphaFoldDB" id="A0A2G9QAR9"/>